<evidence type="ECO:0000256" key="4">
    <source>
        <dbReference type="ARBA" id="ARBA00022547"/>
    </source>
</evidence>
<dbReference type="GO" id="GO:0005743">
    <property type="term" value="C:mitochondrial inner membrane"/>
    <property type="evidence" value="ECO:0007669"/>
    <property type="project" value="UniProtKB-SubCell"/>
</dbReference>
<dbReference type="Gene3D" id="6.10.280.70">
    <property type="match status" value="1"/>
</dbReference>
<evidence type="ECO:0000313" key="13">
    <source>
        <dbReference type="Proteomes" id="UP000829291"/>
    </source>
</evidence>
<dbReference type="GO" id="GO:0015986">
    <property type="term" value="P:proton motive force-driven ATP synthesis"/>
    <property type="evidence" value="ECO:0007669"/>
    <property type="project" value="UniProtKB-UniRule"/>
</dbReference>
<dbReference type="GO" id="GO:0015078">
    <property type="term" value="F:proton transmembrane transporter activity"/>
    <property type="evidence" value="ECO:0007669"/>
    <property type="project" value="InterPro"/>
</dbReference>
<dbReference type="OrthoDB" id="35799at2759"/>
<proteinExistence type="inferred from homology"/>
<evidence type="ECO:0000256" key="11">
    <source>
        <dbReference type="SAM" id="Coils"/>
    </source>
</evidence>
<comment type="similarity">
    <text evidence="2 10">Belongs to the ATPase d subunit family.</text>
</comment>
<dbReference type="InParanoid" id="A0A6J0B753"/>
<evidence type="ECO:0000256" key="8">
    <source>
        <dbReference type="ARBA" id="ARBA00023128"/>
    </source>
</evidence>
<dbReference type="InterPro" id="IPR036228">
    <property type="entry name" value="ATP_synth_F0_dsu_sf_mt"/>
</dbReference>
<feature type="coiled-coil region" evidence="11">
    <location>
        <begin position="97"/>
        <end position="124"/>
    </location>
</feature>
<organism evidence="14">
    <name type="scientific">Neodiprion lecontei</name>
    <name type="common">Redheaded pine sawfly</name>
    <dbReference type="NCBI Taxonomy" id="441921"/>
    <lineage>
        <taxon>Eukaryota</taxon>
        <taxon>Metazoa</taxon>
        <taxon>Ecdysozoa</taxon>
        <taxon>Arthropoda</taxon>
        <taxon>Hexapoda</taxon>
        <taxon>Insecta</taxon>
        <taxon>Pterygota</taxon>
        <taxon>Neoptera</taxon>
        <taxon>Endopterygota</taxon>
        <taxon>Hymenoptera</taxon>
        <taxon>Tenthredinoidea</taxon>
        <taxon>Diprionidae</taxon>
        <taxon>Diprioninae</taxon>
        <taxon>Neodiprion</taxon>
    </lineage>
</organism>
<protein>
    <recommendedName>
        <fullName evidence="10">ATP synthase subunit d, mitochondrial</fullName>
    </recommendedName>
</protein>
<dbReference type="GeneID" id="107217719"/>
<feature type="region of interest" description="Disordered" evidence="12">
    <location>
        <begin position="149"/>
        <end position="172"/>
    </location>
</feature>
<reference evidence="14" key="1">
    <citation type="submission" date="2025-08" db="UniProtKB">
        <authorList>
            <consortium name="RefSeq"/>
        </authorList>
    </citation>
    <scope>IDENTIFICATION</scope>
    <source>
        <tissue evidence="14">Thorax and Abdomen</tissue>
    </source>
</reference>
<dbReference type="PANTHER" id="PTHR12700">
    <property type="entry name" value="ATP SYNTHASE SUBUNIT D, MITOCHONDRIAL"/>
    <property type="match status" value="1"/>
</dbReference>
<dbReference type="AlphaFoldDB" id="A0A6J0B753"/>
<evidence type="ECO:0000256" key="12">
    <source>
        <dbReference type="SAM" id="MobiDB-lite"/>
    </source>
</evidence>
<evidence type="ECO:0000256" key="5">
    <source>
        <dbReference type="ARBA" id="ARBA00022781"/>
    </source>
</evidence>
<comment type="subcellular location">
    <subcellularLocation>
        <location evidence="1 10">Mitochondrion inner membrane</location>
    </subcellularLocation>
</comment>
<keyword evidence="6 10" id="KW-0999">Mitochondrion inner membrane</keyword>
<accession>A0A6J0B753</accession>
<name>A0A6J0B753_NEOLC</name>
<dbReference type="RefSeq" id="XP_015510844.1">
    <property type="nucleotide sequence ID" value="XM_015655358.2"/>
</dbReference>
<evidence type="ECO:0000256" key="1">
    <source>
        <dbReference type="ARBA" id="ARBA00004273"/>
    </source>
</evidence>
<keyword evidence="4" id="KW-0138">CF(0)</keyword>
<evidence type="ECO:0000256" key="2">
    <source>
        <dbReference type="ARBA" id="ARBA00006842"/>
    </source>
</evidence>
<keyword evidence="13" id="KW-1185">Reference proteome</keyword>
<evidence type="ECO:0000256" key="10">
    <source>
        <dbReference type="PIRNR" id="PIRNR005514"/>
    </source>
</evidence>
<dbReference type="PIRSF" id="PIRSF005514">
    <property type="entry name" value="ATPase_F0_D_mt"/>
    <property type="match status" value="1"/>
</dbReference>
<keyword evidence="8 10" id="KW-0496">Mitochondrion</keyword>
<evidence type="ECO:0000256" key="7">
    <source>
        <dbReference type="ARBA" id="ARBA00023065"/>
    </source>
</evidence>
<evidence type="ECO:0000313" key="14">
    <source>
        <dbReference type="RefSeq" id="XP_015510844.1"/>
    </source>
</evidence>
<evidence type="ECO:0000256" key="3">
    <source>
        <dbReference type="ARBA" id="ARBA00022448"/>
    </source>
</evidence>
<keyword evidence="11" id="KW-0175">Coiled coil</keyword>
<dbReference type="KEGG" id="nlo:107217719"/>
<gene>
    <name evidence="14" type="primary">LOC107217719</name>
</gene>
<dbReference type="InterPro" id="IPR008689">
    <property type="entry name" value="ATP_synth_F0_dsu_mt"/>
</dbReference>
<evidence type="ECO:0000256" key="9">
    <source>
        <dbReference type="ARBA" id="ARBA00023136"/>
    </source>
</evidence>
<dbReference type="FunCoup" id="A0A6J0B753">
    <property type="interactions" value="1462"/>
</dbReference>
<sequence>MARRIAGPTINWAAMAERVPEPQKPSFLAFKTKSDQYLRRMQANPESLPKFDWAYYKKNVAAAGLVDKFQKEFESLKIPYPEDKYTSAVEAQEKEVAVEIKKFIEESNQRIQNYEAELTKIRSVIPFEEMTLEDFADYYPEDALRPLDKPTFWPHDEDSEFTEEELKKLAEK</sequence>
<keyword evidence="7 10" id="KW-0406">Ion transport</keyword>
<dbReference type="SUPFAM" id="SSF161065">
    <property type="entry name" value="ATP synthase D chain-like"/>
    <property type="match status" value="1"/>
</dbReference>
<keyword evidence="9 10" id="KW-0472">Membrane</keyword>
<keyword evidence="3 10" id="KW-0813">Transport</keyword>
<evidence type="ECO:0000256" key="6">
    <source>
        <dbReference type="ARBA" id="ARBA00022792"/>
    </source>
</evidence>
<dbReference type="Proteomes" id="UP000829291">
    <property type="component" value="Chromosome 2"/>
</dbReference>
<dbReference type="GO" id="GO:0045259">
    <property type="term" value="C:proton-transporting ATP synthase complex"/>
    <property type="evidence" value="ECO:0007669"/>
    <property type="project" value="UniProtKB-KW"/>
</dbReference>
<comment type="function">
    <text evidence="10">Mitochondrial membrane ATP synthase (F(1)F(0) ATP synthase or Complex V) produces ATP from ADP in the presence of a proton gradient across the membrane which is generated by electron transport complexes of the respiratory chain. F-type ATPases consist of two structural domains, F(1) - containing the extramembraneous catalytic core, and F(0) - containing the membrane proton channel, linked together by a central stalk and a peripheral stalk. During catalysis, ATP synthesis in the catalytic domain of F(1) is coupled via a rotary mechanism of the central stalk subunits to proton translocation.</text>
</comment>
<keyword evidence="5 10" id="KW-0375">Hydrogen ion transport</keyword>
<dbReference type="Pfam" id="PF05873">
    <property type="entry name" value="Mt_ATP-synt_D"/>
    <property type="match status" value="1"/>
</dbReference>